<gene>
    <name evidence="4" type="ORF">AGOS_AGR161C</name>
</gene>
<comment type="similarity">
    <text evidence="1">Belongs to the SPT2 family.</text>
</comment>
<dbReference type="Proteomes" id="UP000000591">
    <property type="component" value="Chromosome VII"/>
</dbReference>
<reference evidence="5" key="2">
    <citation type="journal article" date="2013" name="G3 (Bethesda)">
        <title>Genomes of Ashbya fungi isolated from insects reveal four mating-type loci, numerous translocations, lack of transposons, and distinct gene duplications.</title>
        <authorList>
            <person name="Dietrich F.S."/>
            <person name="Voegeli S."/>
            <person name="Kuo S."/>
            <person name="Philippsen P."/>
        </authorList>
    </citation>
    <scope>GENOME REANNOTATION</scope>
    <source>
        <strain evidence="5">ATCC 10895 / CBS 109.51 / FGSC 9923 / NRRL Y-1056</strain>
    </source>
</reference>
<evidence type="ECO:0000256" key="3">
    <source>
        <dbReference type="SAM" id="MobiDB-lite"/>
    </source>
</evidence>
<dbReference type="GO" id="GO:0006334">
    <property type="term" value="P:nucleosome assembly"/>
    <property type="evidence" value="ECO:0000318"/>
    <property type="project" value="GO_Central"/>
</dbReference>
<feature type="compositionally biased region" description="Basic residues" evidence="3">
    <location>
        <begin position="69"/>
        <end position="81"/>
    </location>
</feature>
<dbReference type="HOGENOM" id="CLU_069667_1_0_1"/>
<dbReference type="GeneID" id="4623129"/>
<feature type="compositionally biased region" description="Acidic residues" evidence="3">
    <location>
        <begin position="239"/>
        <end position="260"/>
    </location>
</feature>
<sequence length="337" mass="37315">MSFLAKLSQLKKSTTSSTDTGSGSKATKKEDNPSLDFKSPILPEYYVRKEDPAIRRLKEKRRQEQLRKGTLKKASSQRRSKANGGEVASGGVRQEGSTRWKLPRPKSTVVAAAAPAPPLKKLSFEELMKQAEEKAKSPAASGKRTAPAGPSAPAVSKPGFKPRSNSGAAVVGGKVAGADKGARNGGADRTAHAPNSARGMKAKQAIAIDLPSGGGLAKPNEKLRRILEKQERRKRSAGEYEEDDSDLDDFIADDDGEEEGGSYGYDKEEIWSIFNKGRRRLYQEDDDNDFDDDMEANEMEILEEEDYSSKMARREDKMEEEWIRKYEREKKKRKRGA</sequence>
<dbReference type="OMA" id="IWAMFNR"/>
<dbReference type="PANTHER" id="PTHR22691">
    <property type="entry name" value="YEAST SPT2-RELATED"/>
    <property type="match status" value="1"/>
</dbReference>
<dbReference type="PANTHER" id="PTHR22691:SF8">
    <property type="entry name" value="PROTEIN SPT2 HOMOLOG"/>
    <property type="match status" value="1"/>
</dbReference>
<dbReference type="GO" id="GO:0003677">
    <property type="term" value="F:DNA binding"/>
    <property type="evidence" value="ECO:0000318"/>
    <property type="project" value="GO_Central"/>
</dbReference>
<dbReference type="KEGG" id="ago:AGOS_AGR161C"/>
<dbReference type="eggNOG" id="ENOG502QRG5">
    <property type="taxonomic scope" value="Eukaryota"/>
</dbReference>
<reference evidence="4 5" key="1">
    <citation type="journal article" date="2004" name="Science">
        <title>The Ashbya gossypii genome as a tool for mapping the ancient Saccharomyces cerevisiae genome.</title>
        <authorList>
            <person name="Dietrich F.S."/>
            <person name="Voegeli S."/>
            <person name="Brachat S."/>
            <person name="Lerch A."/>
            <person name="Gates K."/>
            <person name="Steiner S."/>
            <person name="Mohr C."/>
            <person name="Pohlmann R."/>
            <person name="Luedi P."/>
            <person name="Choi S."/>
            <person name="Wing R.A."/>
            <person name="Flavier A."/>
            <person name="Gaffney T.D."/>
            <person name="Philippsen P."/>
        </authorList>
    </citation>
    <scope>NUCLEOTIDE SEQUENCE [LARGE SCALE GENOMIC DNA]</scope>
    <source>
        <strain evidence="5">ATCC 10895 / CBS 109.51 / FGSC 9923 / NRRL Y-1056</strain>
    </source>
</reference>
<dbReference type="OrthoDB" id="4035998at2759"/>
<evidence type="ECO:0000313" key="5">
    <source>
        <dbReference type="Proteomes" id="UP000000591"/>
    </source>
</evidence>
<dbReference type="InParanoid" id="Q74ZN7"/>
<dbReference type="RefSeq" id="NP_986827.1">
    <property type="nucleotide sequence ID" value="NM_211889.1"/>
</dbReference>
<organism evidence="4 5">
    <name type="scientific">Eremothecium gossypii (strain ATCC 10895 / CBS 109.51 / FGSC 9923 / NRRL Y-1056)</name>
    <name type="common">Yeast</name>
    <name type="synonym">Ashbya gossypii</name>
    <dbReference type="NCBI Taxonomy" id="284811"/>
    <lineage>
        <taxon>Eukaryota</taxon>
        <taxon>Fungi</taxon>
        <taxon>Dikarya</taxon>
        <taxon>Ascomycota</taxon>
        <taxon>Saccharomycotina</taxon>
        <taxon>Saccharomycetes</taxon>
        <taxon>Saccharomycetales</taxon>
        <taxon>Saccharomycetaceae</taxon>
        <taxon>Eremothecium</taxon>
    </lineage>
</organism>
<feature type="compositionally biased region" description="Basic and acidic residues" evidence="3">
    <location>
        <begin position="219"/>
        <end position="231"/>
    </location>
</feature>
<evidence type="ECO:0000313" key="4">
    <source>
        <dbReference type="EMBL" id="AAS54651.1"/>
    </source>
</evidence>
<evidence type="ECO:0000256" key="2">
    <source>
        <dbReference type="ARBA" id="ARBA00023054"/>
    </source>
</evidence>
<feature type="compositionally biased region" description="Low complexity" evidence="3">
    <location>
        <begin position="167"/>
        <end position="179"/>
    </location>
</feature>
<accession>Q74ZN7</accession>
<feature type="compositionally biased region" description="Basic and acidic residues" evidence="3">
    <location>
        <begin position="122"/>
        <end position="136"/>
    </location>
</feature>
<dbReference type="FunCoup" id="Q74ZN7">
    <property type="interactions" value="450"/>
</dbReference>
<dbReference type="EMBL" id="AE016820">
    <property type="protein sequence ID" value="AAS54651.1"/>
    <property type="molecule type" value="Genomic_DNA"/>
</dbReference>
<dbReference type="GO" id="GO:0005730">
    <property type="term" value="C:nucleolus"/>
    <property type="evidence" value="ECO:0000318"/>
    <property type="project" value="GO_Central"/>
</dbReference>
<feature type="region of interest" description="Disordered" evidence="3">
    <location>
        <begin position="1"/>
        <end position="264"/>
    </location>
</feature>
<dbReference type="GO" id="GO:0006360">
    <property type="term" value="P:transcription by RNA polymerase I"/>
    <property type="evidence" value="ECO:0000318"/>
    <property type="project" value="GO_Central"/>
</dbReference>
<dbReference type="Pfam" id="PF08243">
    <property type="entry name" value="SPT2"/>
    <property type="match status" value="1"/>
</dbReference>
<name>Q74ZN7_EREGS</name>
<feature type="compositionally biased region" description="Low complexity" evidence="3">
    <location>
        <begin position="11"/>
        <end position="25"/>
    </location>
</feature>
<evidence type="ECO:0000256" key="1">
    <source>
        <dbReference type="ARBA" id="ARBA00006461"/>
    </source>
</evidence>
<dbReference type="GO" id="GO:0042393">
    <property type="term" value="F:histone binding"/>
    <property type="evidence" value="ECO:0000318"/>
    <property type="project" value="GO_Central"/>
</dbReference>
<dbReference type="InterPro" id="IPR013256">
    <property type="entry name" value="Chromatin_SPT2"/>
</dbReference>
<keyword evidence="5" id="KW-1185">Reference proteome</keyword>
<dbReference type="SMART" id="SM00784">
    <property type="entry name" value="SPT2"/>
    <property type="match status" value="1"/>
</dbReference>
<feature type="compositionally biased region" description="Basic and acidic residues" evidence="3">
    <location>
        <begin position="46"/>
        <end position="67"/>
    </location>
</feature>
<dbReference type="STRING" id="284811.Q74ZN7"/>
<protein>
    <submittedName>
        <fullName evidence="4">AGR161Cp</fullName>
    </submittedName>
</protein>
<keyword evidence="2" id="KW-0175">Coiled coil</keyword>
<dbReference type="AlphaFoldDB" id="Q74ZN7"/>
<proteinExistence type="inferred from homology"/>